<evidence type="ECO:0000259" key="4">
    <source>
        <dbReference type="PROSITE" id="PS50949"/>
    </source>
</evidence>
<evidence type="ECO:0000256" key="1">
    <source>
        <dbReference type="ARBA" id="ARBA00023015"/>
    </source>
</evidence>
<dbReference type="InterPro" id="IPR000524">
    <property type="entry name" value="Tscrpt_reg_HTH_GntR"/>
</dbReference>
<proteinExistence type="predicted"/>
<dbReference type="SUPFAM" id="SSF46785">
    <property type="entry name" value="Winged helix' DNA-binding domain"/>
    <property type="match status" value="1"/>
</dbReference>
<dbReference type="Pfam" id="PF07702">
    <property type="entry name" value="UTRA"/>
    <property type="match status" value="1"/>
</dbReference>
<evidence type="ECO:0000313" key="6">
    <source>
        <dbReference type="Proteomes" id="UP000237846"/>
    </source>
</evidence>
<dbReference type="RefSeq" id="WP_106253108.1">
    <property type="nucleotide sequence ID" value="NZ_PVZC01000011.1"/>
</dbReference>
<keyword evidence="6" id="KW-1185">Reference proteome</keyword>
<dbReference type="PANTHER" id="PTHR44846">
    <property type="entry name" value="MANNOSYL-D-GLYCERATE TRANSPORT/METABOLISM SYSTEM REPRESSOR MNGR-RELATED"/>
    <property type="match status" value="1"/>
</dbReference>
<dbReference type="CDD" id="cd07377">
    <property type="entry name" value="WHTH_GntR"/>
    <property type="match status" value="1"/>
</dbReference>
<feature type="domain" description="HTH gntR-type" evidence="4">
    <location>
        <begin position="8"/>
        <end position="76"/>
    </location>
</feature>
<dbReference type="GO" id="GO:0003677">
    <property type="term" value="F:DNA binding"/>
    <property type="evidence" value="ECO:0007669"/>
    <property type="project" value="UniProtKB-KW"/>
</dbReference>
<organism evidence="5 6">
    <name type="scientific">Allonocardiopsis opalescens</name>
    <dbReference type="NCBI Taxonomy" id="1144618"/>
    <lineage>
        <taxon>Bacteria</taxon>
        <taxon>Bacillati</taxon>
        <taxon>Actinomycetota</taxon>
        <taxon>Actinomycetes</taxon>
        <taxon>Streptosporangiales</taxon>
        <taxon>Allonocardiopsis</taxon>
    </lineage>
</organism>
<accession>A0A2T0PTK7</accession>
<evidence type="ECO:0000256" key="2">
    <source>
        <dbReference type="ARBA" id="ARBA00023125"/>
    </source>
</evidence>
<dbReference type="EMBL" id="PVZC01000011">
    <property type="protein sequence ID" value="PRX92128.1"/>
    <property type="molecule type" value="Genomic_DNA"/>
</dbReference>
<dbReference type="GO" id="GO:0045892">
    <property type="term" value="P:negative regulation of DNA-templated transcription"/>
    <property type="evidence" value="ECO:0007669"/>
    <property type="project" value="TreeGrafter"/>
</dbReference>
<dbReference type="Proteomes" id="UP000237846">
    <property type="component" value="Unassembled WGS sequence"/>
</dbReference>
<dbReference type="InterPro" id="IPR028978">
    <property type="entry name" value="Chorismate_lyase_/UTRA_dom_sf"/>
</dbReference>
<dbReference type="SMART" id="SM00345">
    <property type="entry name" value="HTH_GNTR"/>
    <property type="match status" value="1"/>
</dbReference>
<dbReference type="InterPro" id="IPR011663">
    <property type="entry name" value="UTRA"/>
</dbReference>
<dbReference type="SMART" id="SM00866">
    <property type="entry name" value="UTRA"/>
    <property type="match status" value="1"/>
</dbReference>
<dbReference type="PANTHER" id="PTHR44846:SF17">
    <property type="entry name" value="GNTR-FAMILY TRANSCRIPTIONAL REGULATOR"/>
    <property type="match status" value="1"/>
</dbReference>
<protein>
    <submittedName>
        <fullName evidence="5">DNA-binding GntR family transcriptional regulator</fullName>
    </submittedName>
</protein>
<evidence type="ECO:0000313" key="5">
    <source>
        <dbReference type="EMBL" id="PRX92128.1"/>
    </source>
</evidence>
<name>A0A2T0PTK7_9ACTN</name>
<gene>
    <name evidence="5" type="ORF">CLV72_11117</name>
</gene>
<dbReference type="PRINTS" id="PR00035">
    <property type="entry name" value="HTHGNTR"/>
</dbReference>
<keyword evidence="3" id="KW-0804">Transcription</keyword>
<keyword evidence="1" id="KW-0805">Transcription regulation</keyword>
<comment type="caution">
    <text evidence="5">The sequence shown here is derived from an EMBL/GenBank/DDBJ whole genome shotgun (WGS) entry which is preliminary data.</text>
</comment>
<dbReference type="InterPro" id="IPR050679">
    <property type="entry name" value="Bact_HTH_transcr_reg"/>
</dbReference>
<reference evidence="5 6" key="1">
    <citation type="submission" date="2018-03" db="EMBL/GenBank/DDBJ databases">
        <title>Genomic Encyclopedia of Archaeal and Bacterial Type Strains, Phase II (KMG-II): from individual species to whole genera.</title>
        <authorList>
            <person name="Goeker M."/>
        </authorList>
    </citation>
    <scope>NUCLEOTIDE SEQUENCE [LARGE SCALE GENOMIC DNA]</scope>
    <source>
        <strain evidence="5 6">DSM 45601</strain>
    </source>
</reference>
<dbReference type="OrthoDB" id="3517122at2"/>
<sequence>MSEMEFAPPKYARIVQAIQRRISDGTYAPGAMLPSESQLVREFGAGRSTVVRALQMLKMQGWIDREHGRGSYVKGDPTKPSDRARTAEAAYDAAESALGTVIAFAGRADVPARVAGALGIPDGAPAVLRRRVSADGEGASGRLVSVWAPLDVAAGTDLGQAAPLSVSVRAHLFALKQLRPVRVTERLCARAATSEEADALSLAPGSPVLGIVATVYDAAGQPIVALDITLPGDLNELEDSYTIT</sequence>
<dbReference type="SUPFAM" id="SSF64288">
    <property type="entry name" value="Chorismate lyase-like"/>
    <property type="match status" value="1"/>
</dbReference>
<dbReference type="PROSITE" id="PS50949">
    <property type="entry name" value="HTH_GNTR"/>
    <property type="match status" value="1"/>
</dbReference>
<keyword evidence="2 5" id="KW-0238">DNA-binding</keyword>
<dbReference type="Pfam" id="PF00392">
    <property type="entry name" value="GntR"/>
    <property type="match status" value="1"/>
</dbReference>
<dbReference type="InterPro" id="IPR036388">
    <property type="entry name" value="WH-like_DNA-bd_sf"/>
</dbReference>
<evidence type="ECO:0000256" key="3">
    <source>
        <dbReference type="ARBA" id="ARBA00023163"/>
    </source>
</evidence>
<dbReference type="InterPro" id="IPR036390">
    <property type="entry name" value="WH_DNA-bd_sf"/>
</dbReference>
<dbReference type="GO" id="GO:0003700">
    <property type="term" value="F:DNA-binding transcription factor activity"/>
    <property type="evidence" value="ECO:0007669"/>
    <property type="project" value="InterPro"/>
</dbReference>
<dbReference type="AlphaFoldDB" id="A0A2T0PTK7"/>
<dbReference type="Gene3D" id="3.40.1410.10">
    <property type="entry name" value="Chorismate lyase-like"/>
    <property type="match status" value="1"/>
</dbReference>
<dbReference type="Gene3D" id="1.10.10.10">
    <property type="entry name" value="Winged helix-like DNA-binding domain superfamily/Winged helix DNA-binding domain"/>
    <property type="match status" value="1"/>
</dbReference>